<evidence type="ECO:0000313" key="2">
    <source>
        <dbReference type="EMBL" id="PLB49779.1"/>
    </source>
</evidence>
<sequence length="78" mass="8633">MSSSDKGFVHTGSGINDQGNHWCSRDHGTGTDTNGPGRGDAYHYSNRDGSWYYKNPDGSRYFNNGRGQGFYTPPPDKK</sequence>
<organism evidence="2 3">
    <name type="scientific">Aspergillus steynii IBT 23096</name>
    <dbReference type="NCBI Taxonomy" id="1392250"/>
    <lineage>
        <taxon>Eukaryota</taxon>
        <taxon>Fungi</taxon>
        <taxon>Dikarya</taxon>
        <taxon>Ascomycota</taxon>
        <taxon>Pezizomycotina</taxon>
        <taxon>Eurotiomycetes</taxon>
        <taxon>Eurotiomycetidae</taxon>
        <taxon>Eurotiales</taxon>
        <taxon>Aspergillaceae</taxon>
        <taxon>Aspergillus</taxon>
        <taxon>Aspergillus subgen. Circumdati</taxon>
    </lineage>
</organism>
<dbReference type="RefSeq" id="XP_024705081.1">
    <property type="nucleotide sequence ID" value="XM_024854757.1"/>
</dbReference>
<evidence type="ECO:0000256" key="1">
    <source>
        <dbReference type="SAM" id="MobiDB-lite"/>
    </source>
</evidence>
<name>A0A2I2GA81_9EURO</name>
<comment type="caution">
    <text evidence="2">The sequence shown here is derived from an EMBL/GenBank/DDBJ whole genome shotgun (WGS) entry which is preliminary data.</text>
</comment>
<keyword evidence="3" id="KW-1185">Reference proteome</keyword>
<gene>
    <name evidence="2" type="ORF">P170DRAFT_510245</name>
</gene>
<reference evidence="2 3" key="1">
    <citation type="submission" date="2016-12" db="EMBL/GenBank/DDBJ databases">
        <title>The genomes of Aspergillus section Nigri reveals drivers in fungal speciation.</title>
        <authorList>
            <consortium name="DOE Joint Genome Institute"/>
            <person name="Vesth T.C."/>
            <person name="Nybo J."/>
            <person name="Theobald S."/>
            <person name="Brandl J."/>
            <person name="Frisvad J.C."/>
            <person name="Nielsen K.F."/>
            <person name="Lyhne E.K."/>
            <person name="Kogle M.E."/>
            <person name="Kuo A."/>
            <person name="Riley R."/>
            <person name="Clum A."/>
            <person name="Nolan M."/>
            <person name="Lipzen A."/>
            <person name="Salamov A."/>
            <person name="Henrissat B."/>
            <person name="Wiebenga A."/>
            <person name="De Vries R.P."/>
            <person name="Grigoriev I.V."/>
            <person name="Mortensen U.H."/>
            <person name="Andersen M.R."/>
            <person name="Baker S.E."/>
        </authorList>
    </citation>
    <scope>NUCLEOTIDE SEQUENCE [LARGE SCALE GENOMIC DNA]</scope>
    <source>
        <strain evidence="2 3">IBT 23096</strain>
    </source>
</reference>
<dbReference type="EMBL" id="MSFO01000004">
    <property type="protein sequence ID" value="PLB49779.1"/>
    <property type="molecule type" value="Genomic_DNA"/>
</dbReference>
<dbReference type="GeneID" id="36562463"/>
<evidence type="ECO:0000313" key="3">
    <source>
        <dbReference type="Proteomes" id="UP000234275"/>
    </source>
</evidence>
<dbReference type="AlphaFoldDB" id="A0A2I2GA81"/>
<dbReference type="OrthoDB" id="5415522at2759"/>
<protein>
    <submittedName>
        <fullName evidence="2">Uncharacterized protein</fullName>
    </submittedName>
</protein>
<proteinExistence type="predicted"/>
<dbReference type="VEuPathDB" id="FungiDB:P170DRAFT_510245"/>
<accession>A0A2I2GA81</accession>
<feature type="region of interest" description="Disordered" evidence="1">
    <location>
        <begin position="1"/>
        <end position="49"/>
    </location>
</feature>
<dbReference type="STRING" id="1392250.A0A2I2GA81"/>
<dbReference type="Proteomes" id="UP000234275">
    <property type="component" value="Unassembled WGS sequence"/>
</dbReference>